<evidence type="ECO:0000313" key="1">
    <source>
        <dbReference type="EMBL" id="MBB3880549.1"/>
    </source>
</evidence>
<dbReference type="EMBL" id="JACIDH010000017">
    <property type="protein sequence ID" value="MBB3880549.1"/>
    <property type="molecule type" value="Genomic_DNA"/>
</dbReference>
<name>A0A7W6AB02_9SPHN</name>
<proteinExistence type="predicted"/>
<comment type="caution">
    <text evidence="1">The sequence shown here is derived from an EMBL/GenBank/DDBJ whole genome shotgun (WGS) entry which is preliminary data.</text>
</comment>
<reference evidence="1 2" key="1">
    <citation type="submission" date="2020-08" db="EMBL/GenBank/DDBJ databases">
        <title>Genomic Encyclopedia of Type Strains, Phase IV (KMG-IV): sequencing the most valuable type-strain genomes for metagenomic binning, comparative biology and taxonomic classification.</title>
        <authorList>
            <person name="Goeker M."/>
        </authorList>
    </citation>
    <scope>NUCLEOTIDE SEQUENCE [LARGE SCALE GENOMIC DNA]</scope>
    <source>
        <strain evidence="1 2">DSM 19512</strain>
    </source>
</reference>
<dbReference type="Proteomes" id="UP000538670">
    <property type="component" value="Unassembled WGS sequence"/>
</dbReference>
<dbReference type="AlphaFoldDB" id="A0A7W6AB02"/>
<protein>
    <submittedName>
        <fullName evidence="1">Uncharacterized protein</fullName>
    </submittedName>
</protein>
<sequence>MFQTVQARQFLVSCFGALVFAGLAITSAAPVFPIA</sequence>
<evidence type="ECO:0000313" key="2">
    <source>
        <dbReference type="Proteomes" id="UP000538670"/>
    </source>
</evidence>
<organism evidence="1 2">
    <name type="scientific">Sphingomonas pseudosanguinis</name>
    <dbReference type="NCBI Taxonomy" id="413712"/>
    <lineage>
        <taxon>Bacteria</taxon>
        <taxon>Pseudomonadati</taxon>
        <taxon>Pseudomonadota</taxon>
        <taxon>Alphaproteobacteria</taxon>
        <taxon>Sphingomonadales</taxon>
        <taxon>Sphingomonadaceae</taxon>
        <taxon>Sphingomonas</taxon>
    </lineage>
</organism>
<keyword evidence="2" id="KW-1185">Reference proteome</keyword>
<gene>
    <name evidence="1" type="ORF">GGR48_002996</name>
</gene>
<accession>A0A7W6AB02</accession>